<accession>A0A0K2LAI8</accession>
<gene>
    <name evidence="1" type="ORF">JP39_02305</name>
</gene>
<dbReference type="AlphaFoldDB" id="A0A0K2LAI8"/>
<evidence type="ECO:0000313" key="2">
    <source>
        <dbReference type="Proteomes" id="UP000061546"/>
    </source>
</evidence>
<dbReference type="EMBL" id="CP012559">
    <property type="protein sequence ID" value="ALB28306.1"/>
    <property type="molecule type" value="Genomic_DNA"/>
</dbReference>
<evidence type="ECO:0000313" key="1">
    <source>
        <dbReference type="EMBL" id="ALB28306.1"/>
    </source>
</evidence>
<sequence length="71" mass="8376">MEELGVFISRESGVIALAITPPGVLETFRFLERLQPRFETVLWLGPYRAADEYSQLWKRHILMPKEDIWDI</sequence>
<protein>
    <submittedName>
        <fullName evidence="1">Uncharacterized protein</fullName>
    </submittedName>
</protein>
<reference evidence="1 2" key="1">
    <citation type="submission" date="2015-08" db="EMBL/GenBank/DDBJ databases">
        <title>Genomic sequence of Lactobacillus heilongjiangensis DSM 28069, isolated from Chinese traditional pickle.</title>
        <authorList>
            <person name="Jiang X."/>
            <person name="Zheng B."/>
            <person name="Cheng H."/>
        </authorList>
    </citation>
    <scope>NUCLEOTIDE SEQUENCE [LARGE SCALE GENOMIC DNA]</scope>
    <source>
        <strain evidence="1 2">DSM 28069</strain>
    </source>
</reference>
<proteinExistence type="predicted"/>
<organism evidence="1 2">
    <name type="scientific">Companilactobacillus heilongjiangensis</name>
    <dbReference type="NCBI Taxonomy" id="1074467"/>
    <lineage>
        <taxon>Bacteria</taxon>
        <taxon>Bacillati</taxon>
        <taxon>Bacillota</taxon>
        <taxon>Bacilli</taxon>
        <taxon>Lactobacillales</taxon>
        <taxon>Lactobacillaceae</taxon>
        <taxon>Companilactobacillus</taxon>
    </lineage>
</organism>
<dbReference type="Proteomes" id="UP000061546">
    <property type="component" value="Chromosome"/>
</dbReference>
<keyword evidence="2" id="KW-1185">Reference proteome</keyword>
<dbReference type="KEGG" id="lhi:JP39_02305"/>
<name>A0A0K2LAI8_9LACO</name>